<evidence type="ECO:0000313" key="2">
    <source>
        <dbReference type="Proteomes" id="UP000235145"/>
    </source>
</evidence>
<dbReference type="Proteomes" id="UP000235145">
    <property type="component" value="Unassembled WGS sequence"/>
</dbReference>
<organism evidence="1 2">
    <name type="scientific">Lactuca sativa</name>
    <name type="common">Garden lettuce</name>
    <dbReference type="NCBI Taxonomy" id="4236"/>
    <lineage>
        <taxon>Eukaryota</taxon>
        <taxon>Viridiplantae</taxon>
        <taxon>Streptophyta</taxon>
        <taxon>Embryophyta</taxon>
        <taxon>Tracheophyta</taxon>
        <taxon>Spermatophyta</taxon>
        <taxon>Magnoliopsida</taxon>
        <taxon>eudicotyledons</taxon>
        <taxon>Gunneridae</taxon>
        <taxon>Pentapetalae</taxon>
        <taxon>asterids</taxon>
        <taxon>campanulids</taxon>
        <taxon>Asterales</taxon>
        <taxon>Asteraceae</taxon>
        <taxon>Cichorioideae</taxon>
        <taxon>Cichorieae</taxon>
        <taxon>Lactucinae</taxon>
        <taxon>Lactuca</taxon>
    </lineage>
</organism>
<reference evidence="1 2" key="1">
    <citation type="journal article" date="2017" name="Nat. Commun.">
        <title>Genome assembly with in vitro proximity ligation data and whole-genome triplication in lettuce.</title>
        <authorList>
            <person name="Reyes-Chin-Wo S."/>
            <person name="Wang Z."/>
            <person name="Yang X."/>
            <person name="Kozik A."/>
            <person name="Arikit S."/>
            <person name="Song C."/>
            <person name="Xia L."/>
            <person name="Froenicke L."/>
            <person name="Lavelle D.O."/>
            <person name="Truco M.J."/>
            <person name="Xia R."/>
            <person name="Zhu S."/>
            <person name="Xu C."/>
            <person name="Xu H."/>
            <person name="Xu X."/>
            <person name="Cox K."/>
            <person name="Korf I."/>
            <person name="Meyers B.C."/>
            <person name="Michelmore R.W."/>
        </authorList>
    </citation>
    <scope>NUCLEOTIDE SEQUENCE [LARGE SCALE GENOMIC DNA]</scope>
    <source>
        <strain evidence="2">cv. Salinas</strain>
        <tissue evidence="1">Seedlings</tissue>
    </source>
</reference>
<proteinExistence type="predicted"/>
<dbReference type="AlphaFoldDB" id="A0A9R1VN51"/>
<dbReference type="EMBL" id="NBSK02000005">
    <property type="protein sequence ID" value="KAJ0207900.1"/>
    <property type="molecule type" value="Genomic_DNA"/>
</dbReference>
<sequence>MDEEAYLGNGAPMVEQEEEAIAKFEVGDRSIGRVTNTNPSGYTGGDILWKAQPPAKTLFISPMPLSLWSSGCHHRKSIALQPLCHRYELQSQKSRRRILIQISLKLIFRIKRRKKSEANSIPVPPDKGVLVKPIDLLNPRVMKVHTCPSSSTLLPIHCTHLEWAAGIKEK</sequence>
<gene>
    <name evidence="1" type="ORF">LSAT_V11C500261510</name>
</gene>
<name>A0A9R1VN51_LACSA</name>
<comment type="caution">
    <text evidence="1">The sequence shown here is derived from an EMBL/GenBank/DDBJ whole genome shotgun (WGS) entry which is preliminary data.</text>
</comment>
<keyword evidence="2" id="KW-1185">Reference proteome</keyword>
<protein>
    <submittedName>
        <fullName evidence="1">Uncharacterized protein</fullName>
    </submittedName>
</protein>
<evidence type="ECO:0000313" key="1">
    <source>
        <dbReference type="EMBL" id="KAJ0207900.1"/>
    </source>
</evidence>
<accession>A0A9R1VN51</accession>